<feature type="modified residue" description="4-aspartylphosphate" evidence="1">
    <location>
        <position position="55"/>
    </location>
</feature>
<dbReference type="PANTHER" id="PTHR43228:SF1">
    <property type="entry name" value="TWO-COMPONENT RESPONSE REGULATOR ARR22"/>
    <property type="match status" value="1"/>
</dbReference>
<evidence type="ECO:0000313" key="4">
    <source>
        <dbReference type="Proteomes" id="UP000007721"/>
    </source>
</evidence>
<dbReference type="PROSITE" id="PS50110">
    <property type="entry name" value="RESPONSE_REGULATORY"/>
    <property type="match status" value="1"/>
</dbReference>
<reference evidence="3 4" key="1">
    <citation type="submission" date="2009-01" db="EMBL/GenBank/DDBJ databases">
        <title>Complete sequence of Geobacter sp. FRC-32.</title>
        <authorList>
            <consortium name="US DOE Joint Genome Institute"/>
            <person name="Lucas S."/>
            <person name="Copeland A."/>
            <person name="Lapidus A."/>
            <person name="Glavina del Rio T."/>
            <person name="Dalin E."/>
            <person name="Tice H."/>
            <person name="Bruce D."/>
            <person name="Goodwin L."/>
            <person name="Pitluck S."/>
            <person name="Saunders E."/>
            <person name="Brettin T."/>
            <person name="Detter J.C."/>
            <person name="Han C."/>
            <person name="Larimer F."/>
            <person name="Land M."/>
            <person name="Hauser L."/>
            <person name="Kyrpides N."/>
            <person name="Ovchinnikova G."/>
            <person name="Kostka J."/>
            <person name="Richardson P."/>
        </authorList>
    </citation>
    <scope>NUCLEOTIDE SEQUENCE [LARGE SCALE GENOMIC DNA]</scope>
    <source>
        <strain evidence="4">DSM 22248 / JCM 15807 / FRC-32</strain>
    </source>
</reference>
<dbReference type="GO" id="GO:0000160">
    <property type="term" value="P:phosphorelay signal transduction system"/>
    <property type="evidence" value="ECO:0007669"/>
    <property type="project" value="InterPro"/>
</dbReference>
<dbReference type="Proteomes" id="UP000007721">
    <property type="component" value="Chromosome"/>
</dbReference>
<keyword evidence="4" id="KW-1185">Reference proteome</keyword>
<dbReference type="InterPro" id="IPR011006">
    <property type="entry name" value="CheY-like_superfamily"/>
</dbReference>
<dbReference type="Gene3D" id="3.40.50.2300">
    <property type="match status" value="1"/>
</dbReference>
<name>B9M666_GEODF</name>
<dbReference type="SUPFAM" id="SSF52172">
    <property type="entry name" value="CheY-like"/>
    <property type="match status" value="1"/>
</dbReference>
<dbReference type="InterPro" id="IPR052048">
    <property type="entry name" value="ST_Response_Regulator"/>
</dbReference>
<dbReference type="AlphaFoldDB" id="B9M666"/>
<protein>
    <submittedName>
        <fullName evidence="3">Response receiver CheY associated with MCPs of class 34H</fullName>
    </submittedName>
</protein>
<dbReference type="CDD" id="cd17546">
    <property type="entry name" value="REC_hyHK_CKI1_RcsC-like"/>
    <property type="match status" value="1"/>
</dbReference>
<accession>B9M666</accession>
<dbReference type="Pfam" id="PF00072">
    <property type="entry name" value="Response_reg"/>
    <property type="match status" value="1"/>
</dbReference>
<dbReference type="OrthoDB" id="9790466at2"/>
<dbReference type="eggNOG" id="COG0745">
    <property type="taxonomic scope" value="Bacteria"/>
</dbReference>
<feature type="domain" description="Response regulatory" evidence="2">
    <location>
        <begin position="2"/>
        <end position="129"/>
    </location>
</feature>
<evidence type="ECO:0000256" key="1">
    <source>
        <dbReference type="PROSITE-ProRule" id="PRU00169"/>
    </source>
</evidence>
<dbReference type="KEGG" id="geo:Geob_3513"/>
<dbReference type="STRING" id="316067.Geob_3513"/>
<organism evidence="3 4">
    <name type="scientific">Geotalea daltonii (strain DSM 22248 / JCM 15807 / FRC-32)</name>
    <name type="common">Geobacter daltonii</name>
    <dbReference type="NCBI Taxonomy" id="316067"/>
    <lineage>
        <taxon>Bacteria</taxon>
        <taxon>Pseudomonadati</taxon>
        <taxon>Thermodesulfobacteriota</taxon>
        <taxon>Desulfuromonadia</taxon>
        <taxon>Geobacterales</taxon>
        <taxon>Geobacteraceae</taxon>
        <taxon>Geotalea</taxon>
    </lineage>
</organism>
<dbReference type="PANTHER" id="PTHR43228">
    <property type="entry name" value="TWO-COMPONENT RESPONSE REGULATOR"/>
    <property type="match status" value="1"/>
</dbReference>
<dbReference type="EMBL" id="CP001390">
    <property type="protein sequence ID" value="ACM21854.1"/>
    <property type="molecule type" value="Genomic_DNA"/>
</dbReference>
<gene>
    <name evidence="3" type="primary">cheY34H-2</name>
    <name evidence="3" type="ordered locus">Geob_3513</name>
</gene>
<proteinExistence type="predicted"/>
<dbReference type="HOGENOM" id="CLU_000445_69_12_7"/>
<sequence>MKILLVDDSFITRQWIKDTLSPLGECDIAANGEEAILAYKLAFEAQKPYDLICMDLLMPVMDGNQALRAIRAVEQASRISAVHQVKVIMITACDDPKTRLDPTFLNGSTAFLVKPFTAEDLLQEIINLGLYQ</sequence>
<evidence type="ECO:0000259" key="2">
    <source>
        <dbReference type="PROSITE" id="PS50110"/>
    </source>
</evidence>
<dbReference type="InterPro" id="IPR001789">
    <property type="entry name" value="Sig_transdc_resp-reg_receiver"/>
</dbReference>
<evidence type="ECO:0000313" key="3">
    <source>
        <dbReference type="EMBL" id="ACM21854.1"/>
    </source>
</evidence>
<keyword evidence="1" id="KW-0597">Phosphoprotein</keyword>
<dbReference type="SMART" id="SM00448">
    <property type="entry name" value="REC"/>
    <property type="match status" value="1"/>
</dbReference>